<keyword evidence="6" id="KW-0695">RNA-directed DNA polymerase</keyword>
<feature type="compositionally biased region" description="Basic and acidic residues" evidence="8">
    <location>
        <begin position="862"/>
        <end position="885"/>
    </location>
</feature>
<dbReference type="GO" id="GO:0003964">
    <property type="term" value="F:RNA-directed DNA polymerase activity"/>
    <property type="evidence" value="ECO:0007669"/>
    <property type="project" value="UniProtKB-KW"/>
</dbReference>
<feature type="region of interest" description="Disordered" evidence="8">
    <location>
        <begin position="416"/>
        <end position="444"/>
    </location>
</feature>
<feature type="region of interest" description="Disordered" evidence="8">
    <location>
        <begin position="1595"/>
        <end position="1614"/>
    </location>
</feature>
<sequence>MSYKGGNQDDKAGAGNKVPAWNGSPETFFHFTQEVKWFLAGTKTSERAYAAARLVRKLLESDYPALRSLMYRLDPSEFRDEAAIARLIQFLEASPMNKQPIPDAGAKLSAYYRKLARRSGETIPQFLIREETLHDEMWRALQRLLREKELDFERYDVTMAELKEFCGIAGDASVYYGGIGEQESTRTTTPPAGSAAASEQDEEEQRPGSSETRSATPAPVQRKPLDMIQRLMDKGLVPLAALDIIRGWMVLEMASENDTEKTLVKASAQNKLGYDSVRRALLTLHEDRGKGFQHPRGLRHGPGKGKYGVMYAIDEEGDVSGEGLDEWGSDQWDAEWAYWTPHEEYGSVAQDYYWVEPDSNAEENNLEQDEATSNPQLEEAMQALAKLQEEEKDLQVYMADAQRNLEQARKAVAAAKRDRGWTMTSASGKPASKPTSTWMQQGKGVNPNVMYFNKGNKGYHQDPFKGKKGHGKMKGKYASWMVEPQYQMMTMDVLPSSAPSSFSGTPAELLQAVPEQLIYPTEAVLDTGATVSAGGEAAVNALISSLAQVRPDMNLTIVQQDRPYFRFGSGSWGQASYKVNIDIPGQSFKLQFYALPSPGVPVLLGMREMRQLGIIINLDTANAIVLNKPWQLRVNSKQQILMDMKAVVAEIPMLSCGRSVAFCLLETDSHSMNMIEPNDVPHSVAVTSTNVDTGKTCGDACGDRDGHTLFPLQAAIDEATKQMIRETVREAVREEVQAIKGRKSKSKKEPMPELDTTRTMKEESADPRMQATQWPCFNRHVVKNGGNRFAVWSQCARCDVRLTYTPRVDAPANSRRSELPAQVIAALERLRAQGVAPEDMDGKLVRSQIKIIEQEYVLKGAKTDKKKQGYSDKAHEDHSSNDAMKKKPPPPVPVAGTDSSEELEMDTEMVITPSRVKGQKQREIQKKEADPTGQETVNKTGKNAGPAQSLVAVRQETDPISLWEVCCGTNSTLTQEVRHLIQIFKAVLEYDNSNDVYFEWPTAAKQGWDLPEWKQFQDWLWKHFQRKVFFCKIDGCMVGLQNGEGVPIRKQWTIMTTDKYFKDHAEVTCQGGHTHVPVIGSGRVVEKSGYYPQKFAKRIVQVWKGALHQDSDASILSDVHVLQQDLEQLYPTTATTSSSSSATLPQKRAASREPRSKGHMADAPPGPAIPAQSGTEPSVQHDPSPDEDRVLEEQRQKGVALLHRLHKAAGHPSNKALVRLCRDRKLAKWLIEEAERLVCQACVDAERGGHGVVQKSLGQQPHPWQMVGIDVLEVAFPAQKCKSRFLIMTCLAMRFISLVHLWTGSFSDTGTDAGERIINAFCKGWLLHRPRPEWIVVDSQSSLRFGQFPEFLEHAGIGLTVVPGEAHWCHGRTEAMVQVAKRTMRRLRNEAPDLSPQSLATLVVNAHNNSDKVLGYSPTQWAYGYDPNRDHDFEDPLEANKDCMPGPKVFQDMVKMRERAEQINREERARESYTRLVNSAPRPLIDYRIGDFVCVWRSATLKARKRDSEYNPEPRFIGPGRIVLIEPAILEGRKEGVIWVLYGTTLYRCATEQLRPATSPEVTMELIKGGTAVVTPKNELLRRLKTYVDVVPEAEAAKRPPDPEAERRVRQRRGDSLEDLKRSWERLVAMNEARRTDGLPPLLTLPPQPMSQTRQASSPEIFHMDESDDVLPEEAPEHHNQPHELLQLLRERIHQLEQKIEYGKETDLLRAQVEREHQQELQLLLRLQDEKVREQKCFVIEFDIHNEDSLISNPLMYTKHVLESKGAEVNYRHLKSDECELFDEAKARELSEVAGSQALRAVQSKEETREALANLDRHIPMRWVLTWKPLIPPEPPEPGKPTTVDKSGSKKAKARVVLIGFKHPDLVKRDPITGKPELATASPTISRTGRNLLLQAIAFDKHFLESADAKSAFLQADNREEGRRLWTRGVPELARSLGMPEARLFRIMGAVYGLTNAPRIFWKDVDYKFRNIGAIPHALDRCVWLFPDKFGKICGRAGSQVDDFLLGGDPSSPCWKKYREKIQQMYRWSPWQKSDFIYSGCRIKQMSNHSIFLSQEDFCNSVRPVEIAQDRSRSDNDQMSSHELSQCRALIMKCQWRAIQSAPQYSARIGMCTSALKDNCLRNLREANSIAKELRKSAKEDLVFHNFHDCQEVDITYKDVIFLHWGDAGHKNRPDHSSTGGYVTGMSVPSIMHGKESPVSILDWRSWKLRRPAIGTNSSEGQAICEAENKGWRCRLFWALLHGHELKHGQADVLTSMFISLLITDSRGCYDMLASNESLGMAGEDAKTSVDLLSAKHGLRDGTQCYLTWVPGEMNLSDALTKVTSEAFKVMALYHERKSWIIRFEQEFVSARKQQRLRREKQRLEEKSGLHFADLPEFWEEDPWSATFAEAYHR</sequence>
<dbReference type="GO" id="GO:0004190">
    <property type="term" value="F:aspartic-type endopeptidase activity"/>
    <property type="evidence" value="ECO:0007669"/>
    <property type="project" value="InterPro"/>
</dbReference>
<protein>
    <submittedName>
        <fullName evidence="10">GIP protein</fullName>
    </submittedName>
</protein>
<keyword evidence="4" id="KW-0255">Endonuclease</keyword>
<dbReference type="Gene3D" id="3.30.420.10">
    <property type="entry name" value="Ribonuclease H-like superfamily/Ribonuclease H"/>
    <property type="match status" value="1"/>
</dbReference>
<feature type="region of interest" description="Disordered" evidence="8">
    <location>
        <begin position="914"/>
        <end position="948"/>
    </location>
</feature>
<dbReference type="GO" id="GO:0006508">
    <property type="term" value="P:proteolysis"/>
    <property type="evidence" value="ECO:0007669"/>
    <property type="project" value="InterPro"/>
</dbReference>
<feature type="region of interest" description="Disordered" evidence="8">
    <location>
        <begin position="1132"/>
        <end position="1193"/>
    </location>
</feature>
<dbReference type="Proteomes" id="UP000604046">
    <property type="component" value="Unassembled WGS sequence"/>
</dbReference>
<dbReference type="OrthoDB" id="419226at2759"/>
<feature type="compositionally biased region" description="Low complexity" evidence="8">
    <location>
        <begin position="185"/>
        <end position="198"/>
    </location>
</feature>
<keyword evidence="3" id="KW-0540">Nuclease</keyword>
<dbReference type="GO" id="GO:0015074">
    <property type="term" value="P:DNA integration"/>
    <property type="evidence" value="ECO:0007669"/>
    <property type="project" value="InterPro"/>
</dbReference>
<dbReference type="InterPro" id="IPR036397">
    <property type="entry name" value="RNaseH_sf"/>
</dbReference>
<dbReference type="Gene3D" id="2.40.70.10">
    <property type="entry name" value="Acid Proteases"/>
    <property type="match status" value="1"/>
</dbReference>
<feature type="region of interest" description="Disordered" evidence="8">
    <location>
        <begin position="181"/>
        <end position="223"/>
    </location>
</feature>
<evidence type="ECO:0000256" key="3">
    <source>
        <dbReference type="ARBA" id="ARBA00022722"/>
    </source>
</evidence>
<feature type="compositionally biased region" description="Basic and acidic residues" evidence="8">
    <location>
        <begin position="1150"/>
        <end position="1160"/>
    </location>
</feature>
<comment type="caution">
    <text evidence="10">The sequence shown here is derived from an EMBL/GenBank/DDBJ whole genome shotgun (WGS) entry which is preliminary data.</text>
</comment>
<dbReference type="CDD" id="cd00303">
    <property type="entry name" value="retropepsin_like"/>
    <property type="match status" value="1"/>
</dbReference>
<keyword evidence="11" id="KW-1185">Reference proteome</keyword>
<dbReference type="InterPro" id="IPR012337">
    <property type="entry name" value="RNaseH-like_sf"/>
</dbReference>
<feature type="region of interest" description="Disordered" evidence="8">
    <location>
        <begin position="740"/>
        <end position="767"/>
    </location>
</feature>
<accession>A0A812PPE1</accession>
<name>A0A812PPE1_9DINO</name>
<feature type="compositionally biased region" description="Basic and acidic residues" evidence="8">
    <location>
        <begin position="920"/>
        <end position="930"/>
    </location>
</feature>
<reference evidence="10" key="1">
    <citation type="submission" date="2021-02" db="EMBL/GenBank/DDBJ databases">
        <authorList>
            <person name="Dougan E. K."/>
            <person name="Rhodes N."/>
            <person name="Thang M."/>
            <person name="Chan C."/>
        </authorList>
    </citation>
    <scope>NUCLEOTIDE SEQUENCE</scope>
</reference>
<keyword evidence="1" id="KW-0808">Transferase</keyword>
<evidence type="ECO:0000256" key="2">
    <source>
        <dbReference type="ARBA" id="ARBA00022695"/>
    </source>
</evidence>
<feature type="compositionally biased region" description="Basic and acidic residues" evidence="8">
    <location>
        <begin position="747"/>
        <end position="766"/>
    </location>
</feature>
<dbReference type="PROSITE" id="PS50994">
    <property type="entry name" value="INTEGRASE"/>
    <property type="match status" value="1"/>
</dbReference>
<keyword evidence="5" id="KW-0378">Hydrolase</keyword>
<evidence type="ECO:0000256" key="6">
    <source>
        <dbReference type="ARBA" id="ARBA00022918"/>
    </source>
</evidence>
<dbReference type="GO" id="GO:0003676">
    <property type="term" value="F:nucleic acid binding"/>
    <property type="evidence" value="ECO:0007669"/>
    <property type="project" value="InterPro"/>
</dbReference>
<dbReference type="InterPro" id="IPR021109">
    <property type="entry name" value="Peptidase_aspartic_dom_sf"/>
</dbReference>
<dbReference type="SUPFAM" id="SSF53098">
    <property type="entry name" value="Ribonuclease H-like"/>
    <property type="match status" value="1"/>
</dbReference>
<dbReference type="PROSITE" id="PS00141">
    <property type="entry name" value="ASP_PROTEASE"/>
    <property type="match status" value="1"/>
</dbReference>
<evidence type="ECO:0000256" key="4">
    <source>
        <dbReference type="ARBA" id="ARBA00022759"/>
    </source>
</evidence>
<dbReference type="InterPro" id="IPR001969">
    <property type="entry name" value="Aspartic_peptidase_AS"/>
</dbReference>
<feature type="compositionally biased region" description="Basic and acidic residues" evidence="8">
    <location>
        <begin position="1183"/>
        <end position="1193"/>
    </location>
</feature>
<evidence type="ECO:0000256" key="5">
    <source>
        <dbReference type="ARBA" id="ARBA00022801"/>
    </source>
</evidence>
<keyword evidence="7" id="KW-0175">Coiled coil</keyword>
<keyword evidence="2" id="KW-0548">Nucleotidyltransferase</keyword>
<gene>
    <name evidence="10" type="primary">GIP</name>
    <name evidence="10" type="ORF">SNAT2548_LOCUS19802</name>
</gene>
<feature type="compositionally biased region" description="Polar residues" evidence="8">
    <location>
        <begin position="422"/>
        <end position="440"/>
    </location>
</feature>
<dbReference type="EMBL" id="CAJNDS010002190">
    <property type="protein sequence ID" value="CAE7365335.1"/>
    <property type="molecule type" value="Genomic_DNA"/>
</dbReference>
<organism evidence="10 11">
    <name type="scientific">Symbiodinium natans</name>
    <dbReference type="NCBI Taxonomy" id="878477"/>
    <lineage>
        <taxon>Eukaryota</taxon>
        <taxon>Sar</taxon>
        <taxon>Alveolata</taxon>
        <taxon>Dinophyceae</taxon>
        <taxon>Suessiales</taxon>
        <taxon>Symbiodiniaceae</taxon>
        <taxon>Symbiodinium</taxon>
    </lineage>
</organism>
<evidence type="ECO:0000259" key="9">
    <source>
        <dbReference type="PROSITE" id="PS50994"/>
    </source>
</evidence>
<feature type="domain" description="Integrase catalytic" evidence="9">
    <location>
        <begin position="1257"/>
        <end position="1435"/>
    </location>
</feature>
<evidence type="ECO:0000256" key="8">
    <source>
        <dbReference type="SAM" id="MobiDB-lite"/>
    </source>
</evidence>
<proteinExistence type="predicted"/>
<feature type="coiled-coil region" evidence="7">
    <location>
        <begin position="1686"/>
        <end position="1730"/>
    </location>
</feature>
<evidence type="ECO:0000313" key="10">
    <source>
        <dbReference type="EMBL" id="CAE7365335.1"/>
    </source>
</evidence>
<evidence type="ECO:0000313" key="11">
    <source>
        <dbReference type="Proteomes" id="UP000604046"/>
    </source>
</evidence>
<evidence type="ECO:0000256" key="7">
    <source>
        <dbReference type="SAM" id="Coils"/>
    </source>
</evidence>
<dbReference type="GO" id="GO:0004519">
    <property type="term" value="F:endonuclease activity"/>
    <property type="evidence" value="ECO:0007669"/>
    <property type="project" value="UniProtKB-KW"/>
</dbReference>
<evidence type="ECO:0000256" key="1">
    <source>
        <dbReference type="ARBA" id="ARBA00022679"/>
    </source>
</evidence>
<feature type="compositionally biased region" description="Low complexity" evidence="8">
    <location>
        <begin position="1132"/>
        <end position="1143"/>
    </location>
</feature>
<dbReference type="InterPro" id="IPR001584">
    <property type="entry name" value="Integrase_cat-core"/>
</dbReference>
<feature type="region of interest" description="Disordered" evidence="8">
    <location>
        <begin position="862"/>
        <end position="901"/>
    </location>
</feature>